<sequence>MFAFLKIRKSYSRAAYRLSNRILELTSASAIAASQHIYGFVPTTQSQIQV</sequence>
<accession>S7VUW1</accession>
<evidence type="ECO:0000313" key="2">
    <source>
        <dbReference type="Proteomes" id="UP000014962"/>
    </source>
</evidence>
<keyword evidence="2" id="KW-1185">Reference proteome</keyword>
<dbReference type="STRING" id="641526.ADIWIN_1196"/>
<dbReference type="AlphaFoldDB" id="S7VUW1"/>
<dbReference type="eggNOG" id="ENOG502ZUSE">
    <property type="taxonomic scope" value="Bacteria"/>
</dbReference>
<name>S7VUW1_9FLAO</name>
<reference evidence="1 2" key="1">
    <citation type="journal article" date="2013" name="Genome Announc.">
        <title>Draft Genome Sequence of Winogradskyella psychrotolerans RS-3T, Isolated from the Marine Transect of Kongsfjorden, Ny-Alesund, Svalbard, Arctic Ocean.</title>
        <authorList>
            <person name="Kumar Pinnaka A."/>
            <person name="Ara S."/>
            <person name="Singh A."/>
            <person name="Shivaji S."/>
        </authorList>
    </citation>
    <scope>NUCLEOTIDE SEQUENCE [LARGE SCALE GENOMIC DNA]</scope>
    <source>
        <strain evidence="1 2">RS-3</strain>
    </source>
</reference>
<proteinExistence type="predicted"/>
<organism evidence="1 2">
    <name type="scientific">Winogradskyella psychrotolerans RS-3</name>
    <dbReference type="NCBI Taxonomy" id="641526"/>
    <lineage>
        <taxon>Bacteria</taxon>
        <taxon>Pseudomonadati</taxon>
        <taxon>Bacteroidota</taxon>
        <taxon>Flavobacteriia</taxon>
        <taxon>Flavobacteriales</taxon>
        <taxon>Flavobacteriaceae</taxon>
        <taxon>Winogradskyella</taxon>
    </lineage>
</organism>
<evidence type="ECO:0000313" key="1">
    <source>
        <dbReference type="EMBL" id="EPR73836.1"/>
    </source>
</evidence>
<dbReference type="EMBL" id="ATMR01000081">
    <property type="protein sequence ID" value="EPR73836.1"/>
    <property type="molecule type" value="Genomic_DNA"/>
</dbReference>
<protein>
    <submittedName>
        <fullName evidence="1">Uncharacterized protein</fullName>
    </submittedName>
</protein>
<comment type="caution">
    <text evidence="1">The sequence shown here is derived from an EMBL/GenBank/DDBJ whole genome shotgun (WGS) entry which is preliminary data.</text>
</comment>
<gene>
    <name evidence="1" type="ORF">ADIWIN_1196</name>
</gene>
<dbReference type="Proteomes" id="UP000014962">
    <property type="component" value="Unassembled WGS sequence"/>
</dbReference>